<dbReference type="GO" id="GO:0016020">
    <property type="term" value="C:membrane"/>
    <property type="evidence" value="ECO:0007669"/>
    <property type="project" value="UniProtKB-SubCell"/>
</dbReference>
<evidence type="ECO:0000313" key="9">
    <source>
        <dbReference type="Proteomes" id="UP000799778"/>
    </source>
</evidence>
<dbReference type="Pfam" id="PF20684">
    <property type="entry name" value="Fung_rhodopsin"/>
    <property type="match status" value="1"/>
</dbReference>
<evidence type="ECO:0000256" key="2">
    <source>
        <dbReference type="ARBA" id="ARBA00022692"/>
    </source>
</evidence>
<feature type="transmembrane region" description="Helical" evidence="6">
    <location>
        <begin position="28"/>
        <end position="46"/>
    </location>
</feature>
<sequence>MGGDFPNLTSELMANWPSSSSSPVTRGWYSPYALALVVCATVVLVSRLDSQVRKSYHGLGVDDVIACIAWAFAVLFTASSITGVVDYGFNRHMWDVPSERYNRAALMEWISEAAFTLSVGLTKISVLLFYRRLELPCGTGLKLIMHMLIAMTASISFGCLMTQVLLCRPASAYWDIPDPTRPVKRSCTREDIFYLVQGVLDAISTVYCIAIPVLVLRSRPMSKFQRTGLRAVSFSGLLVLGASIARTVFLTRLAGSGNGDATWNGYNVFIWAQLECQLALLCACIPFLQRYFKHYPAAPIVFVGQTSHSRNDSVISRVGSSLSGQIKKLPFGRSNSPRNLEISRPRLQPSPVEIPEWEFERFASPQPAHSPLDEHTYHRYLAGNYGPPVPPKDSRVIFDEYRREHGEIR</sequence>
<evidence type="ECO:0000256" key="4">
    <source>
        <dbReference type="ARBA" id="ARBA00023136"/>
    </source>
</evidence>
<keyword evidence="9" id="KW-1185">Reference proteome</keyword>
<feature type="domain" description="Rhodopsin" evidence="7">
    <location>
        <begin position="57"/>
        <end position="293"/>
    </location>
</feature>
<dbReference type="GeneID" id="54289699"/>
<dbReference type="OrthoDB" id="4525788at2759"/>
<evidence type="ECO:0000256" key="5">
    <source>
        <dbReference type="ARBA" id="ARBA00038359"/>
    </source>
</evidence>
<name>A0A6A5XGH0_9PLEO</name>
<feature type="transmembrane region" description="Helical" evidence="6">
    <location>
        <begin position="269"/>
        <end position="288"/>
    </location>
</feature>
<feature type="transmembrane region" description="Helical" evidence="6">
    <location>
        <begin position="192"/>
        <end position="216"/>
    </location>
</feature>
<comment type="similarity">
    <text evidence="5">Belongs to the SAT4 family.</text>
</comment>
<feature type="transmembrane region" description="Helical" evidence="6">
    <location>
        <begin position="109"/>
        <end position="131"/>
    </location>
</feature>
<comment type="subcellular location">
    <subcellularLocation>
        <location evidence="1">Membrane</location>
        <topology evidence="1">Multi-pass membrane protein</topology>
    </subcellularLocation>
</comment>
<dbReference type="InterPro" id="IPR049326">
    <property type="entry name" value="Rhodopsin_dom_fungi"/>
</dbReference>
<dbReference type="AlphaFoldDB" id="A0A6A5XGH0"/>
<proteinExistence type="inferred from homology"/>
<gene>
    <name evidence="8" type="ORF">BU24DRAFT_465746</name>
</gene>
<evidence type="ECO:0000256" key="3">
    <source>
        <dbReference type="ARBA" id="ARBA00022989"/>
    </source>
</evidence>
<dbReference type="Proteomes" id="UP000799778">
    <property type="component" value="Unassembled WGS sequence"/>
</dbReference>
<dbReference type="InterPro" id="IPR052337">
    <property type="entry name" value="SAT4-like"/>
</dbReference>
<feature type="transmembrane region" description="Helical" evidence="6">
    <location>
        <begin position="67"/>
        <end position="89"/>
    </location>
</feature>
<feature type="transmembrane region" description="Helical" evidence="6">
    <location>
        <begin position="143"/>
        <end position="166"/>
    </location>
</feature>
<dbReference type="PANTHER" id="PTHR33048">
    <property type="entry name" value="PTH11-LIKE INTEGRAL MEMBRANE PROTEIN (AFU_ORTHOLOGUE AFUA_5G11245)"/>
    <property type="match status" value="1"/>
</dbReference>
<protein>
    <recommendedName>
        <fullName evidence="7">Rhodopsin domain-containing protein</fullName>
    </recommendedName>
</protein>
<feature type="transmembrane region" description="Helical" evidence="6">
    <location>
        <begin position="228"/>
        <end position="249"/>
    </location>
</feature>
<organism evidence="8 9">
    <name type="scientific">Aaosphaeria arxii CBS 175.79</name>
    <dbReference type="NCBI Taxonomy" id="1450172"/>
    <lineage>
        <taxon>Eukaryota</taxon>
        <taxon>Fungi</taxon>
        <taxon>Dikarya</taxon>
        <taxon>Ascomycota</taxon>
        <taxon>Pezizomycotina</taxon>
        <taxon>Dothideomycetes</taxon>
        <taxon>Pleosporomycetidae</taxon>
        <taxon>Pleosporales</taxon>
        <taxon>Pleosporales incertae sedis</taxon>
        <taxon>Aaosphaeria</taxon>
    </lineage>
</organism>
<evidence type="ECO:0000313" key="8">
    <source>
        <dbReference type="EMBL" id="KAF2012182.1"/>
    </source>
</evidence>
<keyword evidence="2 6" id="KW-0812">Transmembrane</keyword>
<evidence type="ECO:0000259" key="7">
    <source>
        <dbReference type="Pfam" id="PF20684"/>
    </source>
</evidence>
<dbReference type="RefSeq" id="XP_033380521.1">
    <property type="nucleotide sequence ID" value="XM_033532302.1"/>
</dbReference>
<evidence type="ECO:0000256" key="6">
    <source>
        <dbReference type="SAM" id="Phobius"/>
    </source>
</evidence>
<evidence type="ECO:0000256" key="1">
    <source>
        <dbReference type="ARBA" id="ARBA00004141"/>
    </source>
</evidence>
<keyword evidence="3 6" id="KW-1133">Transmembrane helix</keyword>
<keyword evidence="4 6" id="KW-0472">Membrane</keyword>
<accession>A0A6A5XGH0</accession>
<dbReference type="PANTHER" id="PTHR33048:SF47">
    <property type="entry name" value="INTEGRAL MEMBRANE PROTEIN-RELATED"/>
    <property type="match status" value="1"/>
</dbReference>
<dbReference type="EMBL" id="ML978073">
    <property type="protein sequence ID" value="KAF2012182.1"/>
    <property type="molecule type" value="Genomic_DNA"/>
</dbReference>
<reference evidence="8" key="1">
    <citation type="journal article" date="2020" name="Stud. Mycol.">
        <title>101 Dothideomycetes genomes: a test case for predicting lifestyles and emergence of pathogens.</title>
        <authorList>
            <person name="Haridas S."/>
            <person name="Albert R."/>
            <person name="Binder M."/>
            <person name="Bloem J."/>
            <person name="Labutti K."/>
            <person name="Salamov A."/>
            <person name="Andreopoulos B."/>
            <person name="Baker S."/>
            <person name="Barry K."/>
            <person name="Bills G."/>
            <person name="Bluhm B."/>
            <person name="Cannon C."/>
            <person name="Castanera R."/>
            <person name="Culley D."/>
            <person name="Daum C."/>
            <person name="Ezra D."/>
            <person name="Gonzalez J."/>
            <person name="Henrissat B."/>
            <person name="Kuo A."/>
            <person name="Liang C."/>
            <person name="Lipzen A."/>
            <person name="Lutzoni F."/>
            <person name="Magnuson J."/>
            <person name="Mondo S."/>
            <person name="Nolan M."/>
            <person name="Ohm R."/>
            <person name="Pangilinan J."/>
            <person name="Park H.-J."/>
            <person name="Ramirez L."/>
            <person name="Alfaro M."/>
            <person name="Sun H."/>
            <person name="Tritt A."/>
            <person name="Yoshinaga Y."/>
            <person name="Zwiers L.-H."/>
            <person name="Turgeon B."/>
            <person name="Goodwin S."/>
            <person name="Spatafora J."/>
            <person name="Crous P."/>
            <person name="Grigoriev I."/>
        </authorList>
    </citation>
    <scope>NUCLEOTIDE SEQUENCE</scope>
    <source>
        <strain evidence="8">CBS 175.79</strain>
    </source>
</reference>